<feature type="domain" description="PAC" evidence="11">
    <location>
        <begin position="205"/>
        <end position="257"/>
    </location>
</feature>
<proteinExistence type="predicted"/>
<dbReference type="Pfam" id="PF07568">
    <property type="entry name" value="HisKA_2"/>
    <property type="match status" value="1"/>
</dbReference>
<evidence type="ECO:0000259" key="11">
    <source>
        <dbReference type="PROSITE" id="PS50113"/>
    </source>
</evidence>
<evidence type="ECO:0000259" key="10">
    <source>
        <dbReference type="PROSITE" id="PS50112"/>
    </source>
</evidence>
<keyword evidence="7" id="KW-0067">ATP-binding</keyword>
<keyword evidence="5" id="KW-0547">Nucleotide-binding</keyword>
<dbReference type="Gene3D" id="3.30.450.20">
    <property type="entry name" value="PAS domain"/>
    <property type="match status" value="3"/>
</dbReference>
<name>A0A2U3TGX2_9NEIS</name>
<dbReference type="SUPFAM" id="SSF55785">
    <property type="entry name" value="PYP-like sensor domain (PAS domain)"/>
    <property type="match status" value="3"/>
</dbReference>
<dbReference type="Proteomes" id="UP000244173">
    <property type="component" value="Chromosome"/>
</dbReference>
<evidence type="ECO:0000256" key="6">
    <source>
        <dbReference type="ARBA" id="ARBA00022777"/>
    </source>
</evidence>
<evidence type="ECO:0000259" key="9">
    <source>
        <dbReference type="PROSITE" id="PS50109"/>
    </source>
</evidence>
<comment type="catalytic activity">
    <reaction evidence="1">
        <text>ATP + protein L-histidine = ADP + protein N-phospho-L-histidine.</text>
        <dbReference type="EC" id="2.7.13.3"/>
    </reaction>
</comment>
<feature type="domain" description="PAC" evidence="11">
    <location>
        <begin position="76"/>
        <end position="128"/>
    </location>
</feature>
<dbReference type="EC" id="2.7.13.3" evidence="2"/>
<dbReference type="InterPro" id="IPR001610">
    <property type="entry name" value="PAC"/>
</dbReference>
<dbReference type="SUPFAM" id="SSF55874">
    <property type="entry name" value="ATPase domain of HSP90 chaperone/DNA topoisomerase II/histidine kinase"/>
    <property type="match status" value="1"/>
</dbReference>
<evidence type="ECO:0000256" key="1">
    <source>
        <dbReference type="ARBA" id="ARBA00000085"/>
    </source>
</evidence>
<dbReference type="PANTHER" id="PTHR43065">
    <property type="entry name" value="SENSOR HISTIDINE KINASE"/>
    <property type="match status" value="1"/>
</dbReference>
<dbReference type="NCBIfam" id="TIGR00229">
    <property type="entry name" value="sensory_box"/>
    <property type="match status" value="3"/>
</dbReference>
<dbReference type="Gene3D" id="3.30.565.10">
    <property type="entry name" value="Histidine kinase-like ATPase, C-terminal domain"/>
    <property type="match status" value="1"/>
</dbReference>
<dbReference type="STRING" id="1122240.GCA_000620105_02876"/>
<dbReference type="InterPro" id="IPR005467">
    <property type="entry name" value="His_kinase_dom"/>
</dbReference>
<dbReference type="InterPro" id="IPR000014">
    <property type="entry name" value="PAS"/>
</dbReference>
<evidence type="ECO:0000313" key="12">
    <source>
        <dbReference type="EMBL" id="AVY92642.1"/>
    </source>
</evidence>
<dbReference type="EMBL" id="CP028519">
    <property type="protein sequence ID" value="AVY92642.1"/>
    <property type="molecule type" value="Genomic_DNA"/>
</dbReference>
<dbReference type="InterPro" id="IPR004358">
    <property type="entry name" value="Sig_transdc_His_kin-like_C"/>
</dbReference>
<dbReference type="InterPro" id="IPR036890">
    <property type="entry name" value="HATPase_C_sf"/>
</dbReference>
<dbReference type="InterPro" id="IPR000700">
    <property type="entry name" value="PAS-assoc_C"/>
</dbReference>
<sequence>MEKWVEDLLEASPTGIAILDRQLRYVHINGRLANSNGLAVQQHLGRRPRDILPAIGPALEDIMNEVMTSGTARCHFEASAEIPAGSGCMTFWDASYHPRFDDDGIVCGIIAMVEDISLKKQAEQVMRNGSERVRKVLDALFTFVSVLDVNGVLLEANRAPLEQAGLALSSVQGKPFWECYWWNHDPLTQARLQEAIARAAGGETVRYDVAVRMKNDSRMTIDFMLTPLRDGSGHIVNIVASAIDITARKQNELALEISETYFRQVVESTPDGLMMVDGRGQIRLINTRMEELFGYTRNELVGESMGKLLPDDVRHLHVDYVQGFFRQPSARSMANRKPLFARRQDGSQFPCEIGLNPMQVGAELLTLACVTDVSERYYAKQMLEKALQEKTVLLGEVHHRVKNNLQVISSLLSLQSRNATPEVHKALVDSQNHVRSMALIHQLLYERNDFSRIPVSVYVERLIHLLRDVSATYGAHISLTFRREGEEAFLELQNSIPFGLILNEIVINACKHAFEPGCPGSVEIVMLSGEQVQVQIRDNGKGIPDDVKLGTASTLGFQLLPLLAEQLKCTLTLRSGPGQGSCFTMVMPDLIRES</sequence>
<feature type="domain" description="Histidine kinase" evidence="9">
    <location>
        <begin position="396"/>
        <end position="591"/>
    </location>
</feature>
<dbReference type="PROSITE" id="PS50109">
    <property type="entry name" value="HIS_KIN"/>
    <property type="match status" value="1"/>
</dbReference>
<gene>
    <name evidence="12" type="ORF">DAI18_00210</name>
</gene>
<dbReference type="PROSITE" id="PS50112">
    <property type="entry name" value="PAS"/>
    <property type="match status" value="2"/>
</dbReference>
<dbReference type="GO" id="GO:0006355">
    <property type="term" value="P:regulation of DNA-templated transcription"/>
    <property type="evidence" value="ECO:0007669"/>
    <property type="project" value="InterPro"/>
</dbReference>
<dbReference type="CDD" id="cd00130">
    <property type="entry name" value="PAS"/>
    <property type="match status" value="2"/>
</dbReference>
<evidence type="ECO:0000256" key="5">
    <source>
        <dbReference type="ARBA" id="ARBA00022741"/>
    </source>
</evidence>
<dbReference type="Pfam" id="PF00989">
    <property type="entry name" value="PAS"/>
    <property type="match status" value="1"/>
</dbReference>
<evidence type="ECO:0000313" key="13">
    <source>
        <dbReference type="Proteomes" id="UP000244173"/>
    </source>
</evidence>
<evidence type="ECO:0000256" key="7">
    <source>
        <dbReference type="ARBA" id="ARBA00022840"/>
    </source>
</evidence>
<dbReference type="PRINTS" id="PR00344">
    <property type="entry name" value="BCTRLSENSOR"/>
</dbReference>
<dbReference type="GO" id="GO:0000160">
    <property type="term" value="P:phosphorelay signal transduction system"/>
    <property type="evidence" value="ECO:0007669"/>
    <property type="project" value="UniProtKB-KW"/>
</dbReference>
<dbReference type="InterPro" id="IPR035965">
    <property type="entry name" value="PAS-like_dom_sf"/>
</dbReference>
<dbReference type="GO" id="GO:0005524">
    <property type="term" value="F:ATP binding"/>
    <property type="evidence" value="ECO:0007669"/>
    <property type="project" value="UniProtKB-KW"/>
</dbReference>
<keyword evidence="8" id="KW-0902">Two-component regulatory system</keyword>
<keyword evidence="4" id="KW-0808">Transferase</keyword>
<dbReference type="SMART" id="SM00091">
    <property type="entry name" value="PAS"/>
    <property type="match status" value="3"/>
</dbReference>
<dbReference type="AlphaFoldDB" id="A0A2U3TGX2"/>
<evidence type="ECO:0000256" key="4">
    <source>
        <dbReference type="ARBA" id="ARBA00022679"/>
    </source>
</evidence>
<accession>A0A2U3TGX2</accession>
<feature type="domain" description="PAS" evidence="10">
    <location>
        <begin position="129"/>
        <end position="203"/>
    </location>
</feature>
<keyword evidence="13" id="KW-1185">Reference proteome</keyword>
<evidence type="ECO:0000256" key="8">
    <source>
        <dbReference type="ARBA" id="ARBA00023012"/>
    </source>
</evidence>
<dbReference type="SMART" id="SM00086">
    <property type="entry name" value="PAC"/>
    <property type="match status" value="2"/>
</dbReference>
<dbReference type="InterPro" id="IPR003594">
    <property type="entry name" value="HATPase_dom"/>
</dbReference>
<protein>
    <recommendedName>
        <fullName evidence="2">histidine kinase</fullName>
        <ecNumber evidence="2">2.7.13.3</ecNumber>
    </recommendedName>
</protein>
<dbReference type="SMART" id="SM00387">
    <property type="entry name" value="HATPase_c"/>
    <property type="match status" value="1"/>
</dbReference>
<dbReference type="Pfam" id="PF08448">
    <property type="entry name" value="PAS_4"/>
    <property type="match status" value="2"/>
</dbReference>
<dbReference type="PANTHER" id="PTHR43065:SF23">
    <property type="entry name" value="SENSOR HISTIDINE KINASE PDTAS"/>
    <property type="match status" value="1"/>
</dbReference>
<dbReference type="InterPro" id="IPR011495">
    <property type="entry name" value="Sig_transdc_His_kin_sub2_dim/P"/>
</dbReference>
<dbReference type="Pfam" id="PF02518">
    <property type="entry name" value="HATPase_c"/>
    <property type="match status" value="1"/>
</dbReference>
<dbReference type="RefSeq" id="WP_107888500.1">
    <property type="nucleotide sequence ID" value="NZ_CP028519.1"/>
</dbReference>
<keyword evidence="6" id="KW-0418">Kinase</keyword>
<dbReference type="InterPro" id="IPR013656">
    <property type="entry name" value="PAS_4"/>
</dbReference>
<feature type="domain" description="PAS" evidence="10">
    <location>
        <begin position="258"/>
        <end position="312"/>
    </location>
</feature>
<dbReference type="InterPro" id="IPR013767">
    <property type="entry name" value="PAS_fold"/>
</dbReference>
<dbReference type="FunFam" id="3.30.450.20:FF:000155">
    <property type="entry name" value="Sensor histidine kinase TodS"/>
    <property type="match status" value="1"/>
</dbReference>
<evidence type="ECO:0000256" key="3">
    <source>
        <dbReference type="ARBA" id="ARBA00022553"/>
    </source>
</evidence>
<keyword evidence="3" id="KW-0597">Phosphoprotein</keyword>
<reference evidence="12 13" key="1">
    <citation type="submission" date="2018-04" db="EMBL/GenBank/DDBJ databases">
        <title>Denitrifier Microvirgula.</title>
        <authorList>
            <person name="Anderson E."/>
            <person name="Jang J."/>
            <person name="Ishii S."/>
        </authorList>
    </citation>
    <scope>NUCLEOTIDE SEQUENCE [LARGE SCALE GENOMIC DNA]</scope>
    <source>
        <strain evidence="12 13">BE2.4</strain>
    </source>
</reference>
<dbReference type="GO" id="GO:0004673">
    <property type="term" value="F:protein histidine kinase activity"/>
    <property type="evidence" value="ECO:0007669"/>
    <property type="project" value="UniProtKB-EC"/>
</dbReference>
<dbReference type="KEGG" id="maer:DAI18_00210"/>
<dbReference type="PROSITE" id="PS50113">
    <property type="entry name" value="PAC"/>
    <property type="match status" value="2"/>
</dbReference>
<evidence type="ECO:0000256" key="2">
    <source>
        <dbReference type="ARBA" id="ARBA00012438"/>
    </source>
</evidence>
<dbReference type="OrthoDB" id="9770795at2"/>
<organism evidence="12 13">
    <name type="scientific">Microvirgula aerodenitrificans</name>
    <dbReference type="NCBI Taxonomy" id="57480"/>
    <lineage>
        <taxon>Bacteria</taxon>
        <taxon>Pseudomonadati</taxon>
        <taxon>Pseudomonadota</taxon>
        <taxon>Betaproteobacteria</taxon>
        <taxon>Neisseriales</taxon>
        <taxon>Aquaspirillaceae</taxon>
        <taxon>Microvirgula</taxon>
    </lineage>
</organism>